<dbReference type="InterPro" id="IPR001810">
    <property type="entry name" value="F-box_dom"/>
</dbReference>
<keyword evidence="3" id="KW-1185">Reference proteome</keyword>
<dbReference type="SUPFAM" id="SSF81383">
    <property type="entry name" value="F-box domain"/>
    <property type="match status" value="1"/>
</dbReference>
<dbReference type="Proteomes" id="UP001107558">
    <property type="component" value="Chromosome 2"/>
</dbReference>
<reference evidence="2" key="1">
    <citation type="submission" date="2021-03" db="EMBL/GenBank/DDBJ databases">
        <title>Chromosome level genome of the anhydrobiotic midge Polypedilum vanderplanki.</title>
        <authorList>
            <person name="Yoshida Y."/>
            <person name="Kikawada T."/>
            <person name="Gusev O."/>
        </authorList>
    </citation>
    <scope>NUCLEOTIDE SEQUENCE</scope>
    <source>
        <strain evidence="2">NIAS01</strain>
        <tissue evidence="2">Whole body or cell culture</tissue>
    </source>
</reference>
<name>A0A9J6C8D1_POLVA</name>
<accession>A0A9J6C8D1</accession>
<dbReference type="PROSITE" id="PS50181">
    <property type="entry name" value="FBOX"/>
    <property type="match status" value="1"/>
</dbReference>
<evidence type="ECO:0000259" key="1">
    <source>
        <dbReference type="PROSITE" id="PS50181"/>
    </source>
</evidence>
<sequence>MNNEIESKANEESKKDAGMVEKFINEEKKYQNEIITLDLATYHEIPRQLHHIITCINKSSKFDVFNMFVMYAMYEIGFIGDWIEQHLLSHLSLNWCYSFDQRVFEFCTLPQQLKERNDYQLKLTFKFALDPERQVVLYSHLSGDLVLLTVYEQESHNNLQLGLNSKSLTVPISRYIPFNRLSQNIPNSFRNLKELSIKLKDNLLLSLRNDIYNDNQSSAMPYINGLPSWIVIKIFKYLKKKDVYNLKCSCRKMNDVYKAFIHN</sequence>
<dbReference type="InterPro" id="IPR036047">
    <property type="entry name" value="F-box-like_dom_sf"/>
</dbReference>
<proteinExistence type="predicted"/>
<evidence type="ECO:0000313" key="2">
    <source>
        <dbReference type="EMBL" id="KAG5677902.1"/>
    </source>
</evidence>
<dbReference type="EMBL" id="JADBJN010000002">
    <property type="protein sequence ID" value="KAG5677902.1"/>
    <property type="molecule type" value="Genomic_DNA"/>
</dbReference>
<comment type="caution">
    <text evidence="2">The sequence shown here is derived from an EMBL/GenBank/DDBJ whole genome shotgun (WGS) entry which is preliminary data.</text>
</comment>
<protein>
    <recommendedName>
        <fullName evidence="1">F-box domain-containing protein</fullName>
    </recommendedName>
</protein>
<dbReference type="Gene3D" id="3.40.1000.30">
    <property type="match status" value="1"/>
</dbReference>
<dbReference type="OrthoDB" id="101791at2759"/>
<gene>
    <name evidence="2" type="ORF">PVAND_007618</name>
</gene>
<feature type="domain" description="F-box" evidence="1">
    <location>
        <begin position="220"/>
        <end position="263"/>
    </location>
</feature>
<dbReference type="AlphaFoldDB" id="A0A9J6C8D1"/>
<organism evidence="2 3">
    <name type="scientific">Polypedilum vanderplanki</name>
    <name type="common">Sleeping chironomid midge</name>
    <dbReference type="NCBI Taxonomy" id="319348"/>
    <lineage>
        <taxon>Eukaryota</taxon>
        <taxon>Metazoa</taxon>
        <taxon>Ecdysozoa</taxon>
        <taxon>Arthropoda</taxon>
        <taxon>Hexapoda</taxon>
        <taxon>Insecta</taxon>
        <taxon>Pterygota</taxon>
        <taxon>Neoptera</taxon>
        <taxon>Endopterygota</taxon>
        <taxon>Diptera</taxon>
        <taxon>Nematocera</taxon>
        <taxon>Chironomoidea</taxon>
        <taxon>Chironomidae</taxon>
        <taxon>Chironominae</taxon>
        <taxon>Polypedilum</taxon>
        <taxon>Polypedilum</taxon>
    </lineage>
</organism>
<evidence type="ECO:0000313" key="3">
    <source>
        <dbReference type="Proteomes" id="UP001107558"/>
    </source>
</evidence>